<dbReference type="Pfam" id="PF00583">
    <property type="entry name" value="Acetyltransf_1"/>
    <property type="match status" value="1"/>
</dbReference>
<gene>
    <name evidence="2" type="ORF">SAMN05216269_104225</name>
</gene>
<dbReference type="CDD" id="cd04301">
    <property type="entry name" value="NAT_SF"/>
    <property type="match status" value="1"/>
</dbReference>
<dbReference type="AlphaFoldDB" id="A0A1M7IUG3"/>
<protein>
    <submittedName>
        <fullName evidence="2">Acetyltransferase (GNAT) family protein</fullName>
    </submittedName>
</protein>
<reference evidence="3" key="1">
    <citation type="submission" date="2016-11" db="EMBL/GenBank/DDBJ databases">
        <authorList>
            <person name="Varghese N."/>
            <person name="Submissions S."/>
        </authorList>
    </citation>
    <scope>NUCLEOTIDE SEQUENCE [LARGE SCALE GENOMIC DNA]</scope>
    <source>
        <strain evidence="3">CGMCC 1.2749</strain>
    </source>
</reference>
<dbReference type="GO" id="GO:0016747">
    <property type="term" value="F:acyltransferase activity, transferring groups other than amino-acyl groups"/>
    <property type="evidence" value="ECO:0007669"/>
    <property type="project" value="InterPro"/>
</dbReference>
<dbReference type="SUPFAM" id="SSF55729">
    <property type="entry name" value="Acyl-CoA N-acyltransferases (Nat)"/>
    <property type="match status" value="1"/>
</dbReference>
<name>A0A1M7IUG3_9FLAO</name>
<dbReference type="InterPro" id="IPR000182">
    <property type="entry name" value="GNAT_dom"/>
</dbReference>
<dbReference type="OrthoDB" id="9811121at2"/>
<dbReference type="STRING" id="178356.SAMN05216269_104225"/>
<accession>A0A1M7IUG3</accession>
<keyword evidence="2" id="KW-0808">Transferase</keyword>
<evidence type="ECO:0000313" key="2">
    <source>
        <dbReference type="EMBL" id="SHM44434.1"/>
    </source>
</evidence>
<feature type="domain" description="N-acetyltransferase" evidence="1">
    <location>
        <begin position="11"/>
        <end position="210"/>
    </location>
</feature>
<dbReference type="InterPro" id="IPR016181">
    <property type="entry name" value="Acyl_CoA_acyltransferase"/>
</dbReference>
<evidence type="ECO:0000313" key="3">
    <source>
        <dbReference type="Proteomes" id="UP000184092"/>
    </source>
</evidence>
<proteinExistence type="predicted"/>
<sequence length="225" mass="26181">MISKSIFENQFIIRNATLDDVIQMEYVQSQCYPTLHESEILNRNHFANHIKIFPEGQLVIEEDGKIIASASTFRCYFPEHDSTFLEETDNLWLTKVHRPEGDWMYGIDMGVLPEYRGLGLSKEMYKARLEVCRNLGLIGQIIAGMTIGYGKVKDKMTIEEYCYGLEINKYADPTVTPQRKSGFRWIKPLYNYINDPESGFASILMYLPVDEDYSLKKYLENKKQN</sequence>
<evidence type="ECO:0000259" key="1">
    <source>
        <dbReference type="PROSITE" id="PS51186"/>
    </source>
</evidence>
<dbReference type="Proteomes" id="UP000184092">
    <property type="component" value="Unassembled WGS sequence"/>
</dbReference>
<dbReference type="PROSITE" id="PS51186">
    <property type="entry name" value="GNAT"/>
    <property type="match status" value="1"/>
</dbReference>
<dbReference type="EMBL" id="FRCL01000004">
    <property type="protein sequence ID" value="SHM44434.1"/>
    <property type="molecule type" value="Genomic_DNA"/>
</dbReference>
<dbReference type="RefSeq" id="WP_073207428.1">
    <property type="nucleotide sequence ID" value="NZ_FRCL01000004.1"/>
</dbReference>
<dbReference type="Gene3D" id="3.40.630.30">
    <property type="match status" value="1"/>
</dbReference>
<keyword evidence="3" id="KW-1185">Reference proteome</keyword>
<organism evidence="2 3">
    <name type="scientific">Flavobacterium xinjiangense</name>
    <dbReference type="NCBI Taxonomy" id="178356"/>
    <lineage>
        <taxon>Bacteria</taxon>
        <taxon>Pseudomonadati</taxon>
        <taxon>Bacteroidota</taxon>
        <taxon>Flavobacteriia</taxon>
        <taxon>Flavobacteriales</taxon>
        <taxon>Flavobacteriaceae</taxon>
        <taxon>Flavobacterium</taxon>
    </lineage>
</organism>